<keyword evidence="2" id="KW-0762">Sugar transport</keyword>
<keyword evidence="1" id="KW-0813">Transport</keyword>
<evidence type="ECO:0000256" key="2">
    <source>
        <dbReference type="ARBA" id="ARBA00022597"/>
    </source>
</evidence>
<dbReference type="NCBIfam" id="NF007156">
    <property type="entry name" value="PRK09591.1"/>
    <property type="match status" value="1"/>
</dbReference>
<dbReference type="HOGENOM" id="CLU_152490_1_0_6"/>
<accession>A0A0A7S2D7</accession>
<evidence type="ECO:0000256" key="4">
    <source>
        <dbReference type="ARBA" id="ARBA00022683"/>
    </source>
</evidence>
<dbReference type="GO" id="GO:0046872">
    <property type="term" value="F:metal ion binding"/>
    <property type="evidence" value="ECO:0007669"/>
    <property type="project" value="UniProtKB-KW"/>
</dbReference>
<name>A0A0A7S2D7_FRIPE</name>
<dbReference type="Gene3D" id="1.20.58.80">
    <property type="entry name" value="Phosphotransferase system, lactose/cellobiose-type IIA subunit"/>
    <property type="match status" value="1"/>
</dbReference>
<evidence type="ECO:0000256" key="6">
    <source>
        <dbReference type="PIRSR" id="PIRSR000699-2"/>
    </source>
</evidence>
<feature type="active site" description="Tele-phosphohistidine intermediate" evidence="5">
    <location>
        <position position="82"/>
    </location>
</feature>
<evidence type="ECO:0000256" key="7">
    <source>
        <dbReference type="PROSITE-ProRule" id="PRU00418"/>
    </source>
</evidence>
<dbReference type="PIRSF" id="PIRSF000699">
    <property type="entry name" value="PTS_IILac_III"/>
    <property type="match status" value="1"/>
</dbReference>
<sequence>MNEKMNSEEIQLIAFNIILHSGNAKMQIHSAFKAMREADFNTANQLLEDANQEILLAHQSQTELLQSYANGTKIEMEIIMVHAQDHLMTTMTLREMAIEMSYLYEQNHKLSATLRG</sequence>
<dbReference type="PANTHER" id="PTHR34382">
    <property type="entry name" value="PTS SYSTEM N,N'-DIACETYLCHITOBIOSE-SPECIFIC EIIA COMPONENT"/>
    <property type="match status" value="1"/>
</dbReference>
<dbReference type="PANTHER" id="PTHR34382:SF7">
    <property type="entry name" value="PTS SYSTEM N,N'-DIACETYLCHITOBIOSE-SPECIFIC EIIA COMPONENT"/>
    <property type="match status" value="1"/>
</dbReference>
<keyword evidence="9" id="KW-1185">Reference proteome</keyword>
<keyword evidence="6" id="KW-0479">Metal-binding</keyword>
<dbReference type="EMBL" id="CP009056">
    <property type="protein sequence ID" value="AJA45618.1"/>
    <property type="molecule type" value="Genomic_DNA"/>
</dbReference>
<evidence type="ECO:0000313" key="9">
    <source>
        <dbReference type="Proteomes" id="UP000030901"/>
    </source>
</evidence>
<organism evidence="8 9">
    <name type="scientific">Frischella perrara</name>
    <dbReference type="NCBI Taxonomy" id="1267021"/>
    <lineage>
        <taxon>Bacteria</taxon>
        <taxon>Pseudomonadati</taxon>
        <taxon>Pseudomonadota</taxon>
        <taxon>Gammaproteobacteria</taxon>
        <taxon>Orbales</taxon>
        <taxon>Orbaceae</taxon>
        <taxon>Frischella</taxon>
    </lineage>
</organism>
<keyword evidence="6" id="KW-0460">Magnesium</keyword>
<feature type="binding site" evidence="6">
    <location>
        <position position="85"/>
    </location>
    <ligand>
        <name>Mg(2+)</name>
        <dbReference type="ChEBI" id="CHEBI:18420"/>
        <note>ligand shared between all trimeric partners</note>
    </ligand>
</feature>
<dbReference type="GO" id="GO:0016740">
    <property type="term" value="F:transferase activity"/>
    <property type="evidence" value="ECO:0007669"/>
    <property type="project" value="UniProtKB-KW"/>
</dbReference>
<keyword evidence="4" id="KW-0598">Phosphotransferase system</keyword>
<evidence type="ECO:0000256" key="1">
    <source>
        <dbReference type="ARBA" id="ARBA00022448"/>
    </source>
</evidence>
<dbReference type="InterPro" id="IPR036542">
    <property type="entry name" value="PTS_IIA_lac/cel_sf"/>
</dbReference>
<dbReference type="CDD" id="cd00215">
    <property type="entry name" value="PTS_IIA_lac"/>
    <property type="match status" value="1"/>
</dbReference>
<dbReference type="EC" id="2.7.1.69" evidence="8"/>
<reference evidence="8 9" key="1">
    <citation type="journal article" date="2014" name="Appl. Environ. Microbiol.">
        <title>Gut symbionts from distinct hosts exhibit genotoxic activity via divergent colibactin biosynthetic pathways.</title>
        <authorList>
            <person name="Engel P."/>
            <person name="Vizcaino M.I."/>
            <person name="Crawford J.M."/>
        </authorList>
    </citation>
    <scope>NUCLEOTIDE SEQUENCE [LARGE SCALE GENOMIC DNA]</scope>
    <source>
        <strain evidence="8 9">PEB0191</strain>
    </source>
</reference>
<proteinExistence type="predicted"/>
<dbReference type="AlphaFoldDB" id="A0A0A7S2D7"/>
<protein>
    <submittedName>
        <fullName evidence="8">Phosphotransferase system cellobiose-specific component IIA</fullName>
        <ecNumber evidence="8">2.7.1.69</ecNumber>
    </submittedName>
</protein>
<dbReference type="GO" id="GO:0009401">
    <property type="term" value="P:phosphoenolpyruvate-dependent sugar phosphotransferase system"/>
    <property type="evidence" value="ECO:0007669"/>
    <property type="project" value="UniProtKB-KW"/>
</dbReference>
<dbReference type="SUPFAM" id="SSF46973">
    <property type="entry name" value="Enzyme IIa from lactose specific PTS, IIa-lac"/>
    <property type="match status" value="1"/>
</dbReference>
<dbReference type="Proteomes" id="UP000030901">
    <property type="component" value="Chromosome"/>
</dbReference>
<comment type="cofactor">
    <cofactor evidence="6">
        <name>Mg(2+)</name>
        <dbReference type="ChEBI" id="CHEBI:18420"/>
    </cofactor>
    <text evidence="6">Binds 1 Mg(2+) ion per trimer.</text>
</comment>
<evidence type="ECO:0000256" key="3">
    <source>
        <dbReference type="ARBA" id="ARBA00022679"/>
    </source>
</evidence>
<feature type="modified residue" description="Phosphohistidine; by HPr" evidence="7">
    <location>
        <position position="82"/>
    </location>
</feature>
<dbReference type="PROSITE" id="PS51095">
    <property type="entry name" value="PTS_EIIA_TYPE_3"/>
    <property type="match status" value="1"/>
</dbReference>
<dbReference type="STRING" id="1267021.FPB0191_01802"/>
<dbReference type="KEGG" id="fpp:FPB0191_01802"/>
<dbReference type="InterPro" id="IPR003188">
    <property type="entry name" value="PTS_IIA_lac/cel"/>
</dbReference>
<gene>
    <name evidence="8" type="ORF">FPB0191_01802</name>
</gene>
<keyword evidence="3 8" id="KW-0808">Transferase</keyword>
<dbReference type="Pfam" id="PF02255">
    <property type="entry name" value="PTS_IIA"/>
    <property type="match status" value="1"/>
</dbReference>
<evidence type="ECO:0000313" key="8">
    <source>
        <dbReference type="EMBL" id="AJA45618.1"/>
    </source>
</evidence>
<dbReference type="RefSeq" id="WP_173405095.1">
    <property type="nucleotide sequence ID" value="NZ_CALYQC010000013.1"/>
</dbReference>
<evidence type="ECO:0000256" key="5">
    <source>
        <dbReference type="PIRSR" id="PIRSR000699-1"/>
    </source>
</evidence>